<dbReference type="PANTHER" id="PTHR23528">
    <property type="match status" value="1"/>
</dbReference>
<sequence length="427" mass="44367">MNRDIAPATVMADARAELPRVGGMFIAGLTLATFAAMMAFILPTAFSLSVALARIAPGQEQVLGGLASVGALGGMLTGPAFGIWSDRTRSRFGRRRPFLAGGAVVGLAGLVVLGMANSVGSLYMGWIVTVLGLNTVSLALTNIQADRLPQAQRGRVAGLTGFATMTAPVIGVGLAVGLVRNQFLLFVVPGMIAAVLVILLGLFMKDPDTRGKVLAPLSFASVGAKYVFNPRKHRAYAWNWLGRLVFFMGITGSTTFTTFFFAQRLNMPVQQVAGVMATISLLGIVGGVVGGLGSGFLSDKIKRRRIFILVGAVGFAAGSVILALADNMAGLGIGILVSNLGVGVFSAVDQAIVLDVLPERDTDAGRYTALMAFAQGIPNVIAPVVAAFVITIGAAGDAKNYTLLYFLTAVFALAGAVIIFARVKAVR</sequence>
<comment type="caution">
    <text evidence="7">The sequence shown here is derived from an EMBL/GenBank/DDBJ whole genome shotgun (WGS) entry which is preliminary data.</text>
</comment>
<evidence type="ECO:0000256" key="4">
    <source>
        <dbReference type="ARBA" id="ARBA00023136"/>
    </source>
</evidence>
<feature type="transmembrane region" description="Helical" evidence="5">
    <location>
        <begin position="401"/>
        <end position="421"/>
    </location>
</feature>
<dbReference type="GO" id="GO:0005886">
    <property type="term" value="C:plasma membrane"/>
    <property type="evidence" value="ECO:0007669"/>
    <property type="project" value="UniProtKB-SubCell"/>
</dbReference>
<accession>A0A0B2AK79</accession>
<dbReference type="AlphaFoldDB" id="A0A0B2AK79"/>
<dbReference type="SUPFAM" id="SSF103473">
    <property type="entry name" value="MFS general substrate transporter"/>
    <property type="match status" value="1"/>
</dbReference>
<feature type="transmembrane region" description="Helical" evidence="5">
    <location>
        <begin position="273"/>
        <end position="294"/>
    </location>
</feature>
<dbReference type="PROSITE" id="PS50850">
    <property type="entry name" value="MFS"/>
    <property type="match status" value="1"/>
</dbReference>
<evidence type="ECO:0000313" key="8">
    <source>
        <dbReference type="Proteomes" id="UP000030982"/>
    </source>
</evidence>
<organism evidence="7 8">
    <name type="scientific">Sinomonas humi</name>
    <dbReference type="NCBI Taxonomy" id="1338436"/>
    <lineage>
        <taxon>Bacteria</taxon>
        <taxon>Bacillati</taxon>
        <taxon>Actinomycetota</taxon>
        <taxon>Actinomycetes</taxon>
        <taxon>Micrococcales</taxon>
        <taxon>Micrococcaceae</taxon>
        <taxon>Sinomonas</taxon>
    </lineage>
</organism>
<feature type="transmembrane region" description="Helical" evidence="5">
    <location>
        <begin position="97"/>
        <end position="116"/>
    </location>
</feature>
<dbReference type="EMBL" id="JTDL01000095">
    <property type="protein sequence ID" value="KHL03776.1"/>
    <property type="molecule type" value="Genomic_DNA"/>
</dbReference>
<comment type="subcellular location">
    <subcellularLocation>
        <location evidence="1">Cell membrane</location>
        <topology evidence="1">Multi-pass membrane protein</topology>
    </subcellularLocation>
</comment>
<proteinExistence type="predicted"/>
<gene>
    <name evidence="7" type="ORF">LK10_08440</name>
</gene>
<keyword evidence="4 5" id="KW-0472">Membrane</keyword>
<dbReference type="Gene3D" id="1.20.1250.20">
    <property type="entry name" value="MFS general substrate transporter like domains"/>
    <property type="match status" value="2"/>
</dbReference>
<dbReference type="Proteomes" id="UP000030982">
    <property type="component" value="Unassembled WGS sequence"/>
</dbReference>
<dbReference type="CDD" id="cd06174">
    <property type="entry name" value="MFS"/>
    <property type="match status" value="1"/>
</dbReference>
<evidence type="ECO:0000256" key="5">
    <source>
        <dbReference type="SAM" id="Phobius"/>
    </source>
</evidence>
<feature type="transmembrane region" description="Helical" evidence="5">
    <location>
        <begin position="369"/>
        <end position="395"/>
    </location>
</feature>
<feature type="transmembrane region" description="Helical" evidence="5">
    <location>
        <begin position="331"/>
        <end position="357"/>
    </location>
</feature>
<feature type="transmembrane region" description="Helical" evidence="5">
    <location>
        <begin position="306"/>
        <end position="325"/>
    </location>
</feature>
<feature type="domain" description="Major facilitator superfamily (MFS) profile" evidence="6">
    <location>
        <begin position="16"/>
        <end position="427"/>
    </location>
</feature>
<feature type="transmembrane region" description="Helical" evidence="5">
    <location>
        <begin position="62"/>
        <end position="85"/>
    </location>
</feature>
<keyword evidence="3 5" id="KW-1133">Transmembrane helix</keyword>
<keyword evidence="2 5" id="KW-0812">Transmembrane</keyword>
<dbReference type="InterPro" id="IPR020846">
    <property type="entry name" value="MFS_dom"/>
</dbReference>
<evidence type="ECO:0000313" key="7">
    <source>
        <dbReference type="EMBL" id="KHL03776.1"/>
    </source>
</evidence>
<protein>
    <recommendedName>
        <fullName evidence="6">Major facilitator superfamily (MFS) profile domain-containing protein</fullName>
    </recommendedName>
</protein>
<dbReference type="InterPro" id="IPR036259">
    <property type="entry name" value="MFS_trans_sf"/>
</dbReference>
<dbReference type="PANTHER" id="PTHR23528:SF1">
    <property type="entry name" value="MAJOR FACILITATOR SUPERFAMILY (MFS) PROFILE DOMAIN-CONTAINING PROTEIN"/>
    <property type="match status" value="1"/>
</dbReference>
<feature type="transmembrane region" description="Helical" evidence="5">
    <location>
        <begin position="183"/>
        <end position="203"/>
    </location>
</feature>
<keyword evidence="8" id="KW-1185">Reference proteome</keyword>
<dbReference type="InterPro" id="IPR011701">
    <property type="entry name" value="MFS"/>
</dbReference>
<evidence type="ECO:0000259" key="6">
    <source>
        <dbReference type="PROSITE" id="PS50850"/>
    </source>
</evidence>
<dbReference type="Pfam" id="PF07690">
    <property type="entry name" value="MFS_1"/>
    <property type="match status" value="1"/>
</dbReference>
<feature type="transmembrane region" description="Helical" evidence="5">
    <location>
        <begin position="122"/>
        <end position="144"/>
    </location>
</feature>
<evidence type="ECO:0000256" key="2">
    <source>
        <dbReference type="ARBA" id="ARBA00022692"/>
    </source>
</evidence>
<dbReference type="GO" id="GO:0022857">
    <property type="term" value="F:transmembrane transporter activity"/>
    <property type="evidence" value="ECO:0007669"/>
    <property type="project" value="InterPro"/>
</dbReference>
<evidence type="ECO:0000256" key="3">
    <source>
        <dbReference type="ARBA" id="ARBA00022989"/>
    </source>
</evidence>
<reference evidence="7 8" key="1">
    <citation type="submission" date="2014-09" db="EMBL/GenBank/DDBJ databases">
        <title>Genome sequence of Sinomonas sp. MUSC 117.</title>
        <authorList>
            <person name="Lee L.-H."/>
        </authorList>
    </citation>
    <scope>NUCLEOTIDE SEQUENCE [LARGE SCALE GENOMIC DNA]</scope>
    <source>
        <strain evidence="7 8">MUSC 117</strain>
    </source>
</reference>
<feature type="transmembrane region" description="Helical" evidence="5">
    <location>
        <begin position="156"/>
        <end position="177"/>
    </location>
</feature>
<feature type="transmembrane region" description="Helical" evidence="5">
    <location>
        <begin position="21"/>
        <end position="42"/>
    </location>
</feature>
<name>A0A0B2AK79_9MICC</name>
<evidence type="ECO:0000256" key="1">
    <source>
        <dbReference type="ARBA" id="ARBA00004651"/>
    </source>
</evidence>
<feature type="transmembrane region" description="Helical" evidence="5">
    <location>
        <begin position="240"/>
        <end position="261"/>
    </location>
</feature>